<name>A0ABS6XVE6_9FLAO</name>
<comment type="caution">
    <text evidence="1">The sequence shown here is derived from an EMBL/GenBank/DDBJ whole genome shotgun (WGS) entry which is preliminary data.</text>
</comment>
<dbReference type="Proteomes" id="UP000812031">
    <property type="component" value="Unassembled WGS sequence"/>
</dbReference>
<protein>
    <submittedName>
        <fullName evidence="1">Uncharacterized protein</fullName>
    </submittedName>
</protein>
<sequence>MINENWIDYNFADFPFKSELKDVIKVRRYLIELARNKIINTIDYQLLIDNCGIPCDLSLNKYIITNILEDILFYEFVNDRNFLTALVVSVTSKMPSFPYFYDLVRKYTGDKYKDLDDKFIFLNEKEETINYWKNDYNYNKFKDYKSFLNLKKEYYKSKLP</sequence>
<gene>
    <name evidence="1" type="ORF">KZH69_09210</name>
</gene>
<evidence type="ECO:0000313" key="1">
    <source>
        <dbReference type="EMBL" id="MBW4360659.1"/>
    </source>
</evidence>
<proteinExistence type="predicted"/>
<accession>A0ABS6XVE6</accession>
<dbReference type="EMBL" id="JAHWYN010000006">
    <property type="protein sequence ID" value="MBW4360659.1"/>
    <property type="molecule type" value="Genomic_DNA"/>
</dbReference>
<evidence type="ECO:0000313" key="2">
    <source>
        <dbReference type="Proteomes" id="UP000812031"/>
    </source>
</evidence>
<organism evidence="1 2">
    <name type="scientific">Flavobacterium taihuense</name>
    <dbReference type="NCBI Taxonomy" id="2857508"/>
    <lineage>
        <taxon>Bacteria</taxon>
        <taxon>Pseudomonadati</taxon>
        <taxon>Bacteroidota</taxon>
        <taxon>Flavobacteriia</taxon>
        <taxon>Flavobacteriales</taxon>
        <taxon>Flavobacteriaceae</taxon>
        <taxon>Flavobacterium</taxon>
    </lineage>
</organism>
<keyword evidence="2" id="KW-1185">Reference proteome</keyword>
<dbReference type="RefSeq" id="WP_219317139.1">
    <property type="nucleotide sequence ID" value="NZ_JAHWYN010000006.1"/>
</dbReference>
<reference evidence="1 2" key="1">
    <citation type="submission" date="2021-07" db="EMBL/GenBank/DDBJ databases">
        <title>Flavobacterium sp. nov. isolated from sediment on the Taihu Lake.</title>
        <authorList>
            <person name="Qu J.-H."/>
        </authorList>
    </citation>
    <scope>NUCLEOTIDE SEQUENCE [LARGE SCALE GENOMIC DNA]</scope>
    <source>
        <strain evidence="1 2">NAS39</strain>
    </source>
</reference>